<keyword evidence="4" id="KW-1185">Reference proteome</keyword>
<feature type="transmembrane region" description="Helical" evidence="2">
    <location>
        <begin position="96"/>
        <end position="119"/>
    </location>
</feature>
<dbReference type="AlphaFoldDB" id="A0A7T0PWD5"/>
<sequence length="125" mass="13592">MTSQPTPPSRPTTPSWEDQEPWTAQRPPFPGTEHLNAAEVFSGPGYQAPRSTTDPVAVVALVLGVFSVVPGVGLLAAATGTWALRRQRGRWASALGMAWFAVVVGCTTSVVWLWAWWLYNALESR</sequence>
<feature type="transmembrane region" description="Helical" evidence="2">
    <location>
        <begin position="56"/>
        <end position="84"/>
    </location>
</feature>
<accession>A0A7T0PWD5</accession>
<organism evidence="3 4">
    <name type="scientific">Actinomyces respiraculi</name>
    <dbReference type="NCBI Taxonomy" id="2744574"/>
    <lineage>
        <taxon>Bacteria</taxon>
        <taxon>Bacillati</taxon>
        <taxon>Actinomycetota</taxon>
        <taxon>Actinomycetes</taxon>
        <taxon>Actinomycetales</taxon>
        <taxon>Actinomycetaceae</taxon>
        <taxon>Actinomyces</taxon>
    </lineage>
</organism>
<dbReference type="Proteomes" id="UP000594637">
    <property type="component" value="Chromosome"/>
</dbReference>
<gene>
    <name evidence="3" type="ORF">ID810_11780</name>
</gene>
<feature type="compositionally biased region" description="Pro residues" evidence="1">
    <location>
        <begin position="1"/>
        <end position="11"/>
    </location>
</feature>
<protein>
    <submittedName>
        <fullName evidence="3">DUF4190 domain-containing protein</fullName>
    </submittedName>
</protein>
<evidence type="ECO:0000313" key="3">
    <source>
        <dbReference type="EMBL" id="QPL05363.1"/>
    </source>
</evidence>
<dbReference type="RefSeq" id="WP_188232629.1">
    <property type="nucleotide sequence ID" value="NZ_CP063989.1"/>
</dbReference>
<name>A0A7T0PWD5_9ACTO</name>
<dbReference type="EMBL" id="CP063989">
    <property type="protein sequence ID" value="QPL05363.1"/>
    <property type="molecule type" value="Genomic_DNA"/>
</dbReference>
<evidence type="ECO:0000256" key="1">
    <source>
        <dbReference type="SAM" id="MobiDB-lite"/>
    </source>
</evidence>
<evidence type="ECO:0000313" key="4">
    <source>
        <dbReference type="Proteomes" id="UP000594637"/>
    </source>
</evidence>
<dbReference type="KEGG" id="arep:ID810_11780"/>
<keyword evidence="2" id="KW-1133">Transmembrane helix</keyword>
<evidence type="ECO:0000256" key="2">
    <source>
        <dbReference type="SAM" id="Phobius"/>
    </source>
</evidence>
<proteinExistence type="predicted"/>
<keyword evidence="2" id="KW-0812">Transmembrane</keyword>
<feature type="region of interest" description="Disordered" evidence="1">
    <location>
        <begin position="1"/>
        <end position="34"/>
    </location>
</feature>
<keyword evidence="2" id="KW-0472">Membrane</keyword>
<reference evidence="3 4" key="1">
    <citation type="submission" date="2020-11" db="EMBL/GenBank/DDBJ databases">
        <title>Actinomyces sp. ZJ750.</title>
        <authorList>
            <person name="Zhou J."/>
        </authorList>
    </citation>
    <scope>NUCLEOTIDE SEQUENCE [LARGE SCALE GENOMIC DNA]</scope>
    <source>
        <strain evidence="3 4">ZJ750</strain>
    </source>
</reference>